<accession>A0ABP1QCS5</accession>
<dbReference type="InterPro" id="IPR017221">
    <property type="entry name" value="DUF34/NIF3_bac"/>
</dbReference>
<reference evidence="3 4" key="1">
    <citation type="submission" date="2024-08" db="EMBL/GenBank/DDBJ databases">
        <authorList>
            <person name="Cucini C."/>
            <person name="Frati F."/>
        </authorList>
    </citation>
    <scope>NUCLEOTIDE SEQUENCE [LARGE SCALE GENOMIC DNA]</scope>
</reference>
<evidence type="ECO:0000256" key="1">
    <source>
        <dbReference type="ARBA" id="ARBA00006964"/>
    </source>
</evidence>
<name>A0ABP1QCS5_9HEXA</name>
<dbReference type="InterPro" id="IPR002678">
    <property type="entry name" value="DUF34/NIF3"/>
</dbReference>
<evidence type="ECO:0000313" key="3">
    <source>
        <dbReference type="EMBL" id="CAL8094459.1"/>
    </source>
</evidence>
<protein>
    <recommendedName>
        <fullName evidence="2">NIF3-like protein 1</fullName>
    </recommendedName>
</protein>
<dbReference type="PANTHER" id="PTHR13799:SF13">
    <property type="entry name" value="NIF3-LIKE PROTEIN 1"/>
    <property type="match status" value="1"/>
</dbReference>
<keyword evidence="4" id="KW-1185">Reference proteome</keyword>
<dbReference type="SUPFAM" id="SSF102705">
    <property type="entry name" value="NIF3 (NGG1p interacting factor 3)-like"/>
    <property type="match status" value="1"/>
</dbReference>
<dbReference type="Pfam" id="PF01784">
    <property type="entry name" value="DUF34_NIF3"/>
    <property type="match status" value="1"/>
</dbReference>
<dbReference type="NCBIfam" id="TIGR00486">
    <property type="entry name" value="YbgI_SA1388"/>
    <property type="match status" value="1"/>
</dbReference>
<dbReference type="EMBL" id="CAXLJM020000027">
    <property type="protein sequence ID" value="CAL8094459.1"/>
    <property type="molecule type" value="Genomic_DNA"/>
</dbReference>
<evidence type="ECO:0000256" key="2">
    <source>
        <dbReference type="ARBA" id="ARBA00019069"/>
    </source>
</evidence>
<dbReference type="PANTHER" id="PTHR13799">
    <property type="entry name" value="NGG1 INTERACTING FACTOR 3"/>
    <property type="match status" value="1"/>
</dbReference>
<organism evidence="3 4">
    <name type="scientific">Orchesella dallaii</name>
    <dbReference type="NCBI Taxonomy" id="48710"/>
    <lineage>
        <taxon>Eukaryota</taxon>
        <taxon>Metazoa</taxon>
        <taxon>Ecdysozoa</taxon>
        <taxon>Arthropoda</taxon>
        <taxon>Hexapoda</taxon>
        <taxon>Collembola</taxon>
        <taxon>Entomobryomorpha</taxon>
        <taxon>Entomobryoidea</taxon>
        <taxon>Orchesellidae</taxon>
        <taxon>Orchesellinae</taxon>
        <taxon>Orchesella</taxon>
    </lineage>
</organism>
<comment type="caution">
    <text evidence="3">The sequence shown here is derived from an EMBL/GenBank/DDBJ whole genome shotgun (WGS) entry which is preliminary data.</text>
</comment>
<evidence type="ECO:0000313" key="4">
    <source>
        <dbReference type="Proteomes" id="UP001642540"/>
    </source>
</evidence>
<dbReference type="InterPro" id="IPR036069">
    <property type="entry name" value="DUF34/NIF3_sf"/>
</dbReference>
<sequence>MSSEKEGKSLENVELALNNWLKPQVLGEGWDNIGLLVGSGKYEKQEKVISNIMLCNDLRPAVLDEAISKKADLIIAYHPPIFSGLKAISYKSWKERIIARCLANDICIYSPHTTLDSTVGGINDRVLNAFKIGNNVGSLVKAITPSSFLGSETQGTTITASAETITKLYRNIPFQQFSDVILSIKVDGESAELSVHGKDGVNEVVKLAESLELQDLKISPSTDIPCFGAGRIIELVEPIDLDDAVDMVKTHLGLGYVQLAYGGSPRIKSAAVCVGSGSSLLKPIAGKVDLLITGEMSHHDILECVSGQSSVVLCNHCSSERHYLPDLVNILRIVTGISNIFVSEEDASPLRLVL</sequence>
<dbReference type="PIRSF" id="PIRSF037489">
    <property type="entry name" value="UCP037489_NIF3_YqfO"/>
    <property type="match status" value="1"/>
</dbReference>
<dbReference type="Gene3D" id="3.40.1390.30">
    <property type="entry name" value="NIF3 (NGG1p interacting factor 3)-like"/>
    <property type="match status" value="2"/>
</dbReference>
<comment type="similarity">
    <text evidence="1">Belongs to the GTP cyclohydrolase I type 2/NIF3 family.</text>
</comment>
<dbReference type="Proteomes" id="UP001642540">
    <property type="component" value="Unassembled WGS sequence"/>
</dbReference>
<proteinExistence type="inferred from homology"/>
<gene>
    <name evidence="3" type="ORF">ODALV1_LOCUS8781</name>
</gene>